<evidence type="ECO:0000313" key="3">
    <source>
        <dbReference type="EMBL" id="QNM83267.1"/>
    </source>
</evidence>
<organism evidence="3 4">
    <name type="scientific">Sphingomonas sabuli</name>
    <dbReference type="NCBI Taxonomy" id="2764186"/>
    <lineage>
        <taxon>Bacteria</taxon>
        <taxon>Pseudomonadati</taxon>
        <taxon>Pseudomonadota</taxon>
        <taxon>Alphaproteobacteria</taxon>
        <taxon>Sphingomonadales</taxon>
        <taxon>Sphingomonadaceae</taxon>
        <taxon>Sphingomonas</taxon>
    </lineage>
</organism>
<feature type="transmembrane region" description="Helical" evidence="1">
    <location>
        <begin position="121"/>
        <end position="140"/>
    </location>
</feature>
<feature type="transmembrane region" description="Helical" evidence="1">
    <location>
        <begin position="92"/>
        <end position="114"/>
    </location>
</feature>
<dbReference type="KEGG" id="ssau:H8M03_02660"/>
<reference evidence="3 4" key="1">
    <citation type="submission" date="2020-08" db="EMBL/GenBank/DDBJ databases">
        <title>Sphingomonas sp. sand1-3 16S ribosomal RNA gene Genome sequencing and assembly.</title>
        <authorList>
            <person name="Kang M."/>
        </authorList>
    </citation>
    <scope>NUCLEOTIDE SEQUENCE [LARGE SCALE GENOMIC DNA]</scope>
    <source>
        <strain evidence="4">sand1-3</strain>
    </source>
</reference>
<dbReference type="GO" id="GO:0004175">
    <property type="term" value="F:endopeptidase activity"/>
    <property type="evidence" value="ECO:0007669"/>
    <property type="project" value="UniProtKB-ARBA"/>
</dbReference>
<name>A0A7G9L3R8_9SPHN</name>
<dbReference type="RefSeq" id="WP_187480222.1">
    <property type="nucleotide sequence ID" value="NZ_CP060697.1"/>
</dbReference>
<dbReference type="AlphaFoldDB" id="A0A7G9L3R8"/>
<evidence type="ECO:0000259" key="2">
    <source>
        <dbReference type="Pfam" id="PF02517"/>
    </source>
</evidence>
<sequence>MTPDAAAPVPIGAGTPLKYLPKAIRVPEHPVRAILVGWLLAFPISIALSVVAASLFPEASPPSFKVDGFVTLFGLVVFAPVAETLIMGGVLLVLLLFLPPAAAVIVSAAGWGIAHSLMTPIWGLVIWWPFVIFSTLFVTWRTRSYWLAFAVPAATHALQNLIPALLIVQGVNI</sequence>
<dbReference type="Proteomes" id="UP000515861">
    <property type="component" value="Chromosome"/>
</dbReference>
<dbReference type="Pfam" id="PF02517">
    <property type="entry name" value="Rce1-like"/>
    <property type="match status" value="1"/>
</dbReference>
<dbReference type="EMBL" id="CP060697">
    <property type="protein sequence ID" value="QNM83267.1"/>
    <property type="molecule type" value="Genomic_DNA"/>
</dbReference>
<protein>
    <recommendedName>
        <fullName evidence="2">CAAX prenyl protease 2/Lysostaphin resistance protein A-like domain-containing protein</fullName>
    </recommendedName>
</protein>
<keyword evidence="4" id="KW-1185">Reference proteome</keyword>
<feature type="domain" description="CAAX prenyl protease 2/Lysostaphin resistance protein A-like" evidence="2">
    <location>
        <begin position="69"/>
        <end position="161"/>
    </location>
</feature>
<keyword evidence="1" id="KW-1133">Transmembrane helix</keyword>
<keyword evidence="1" id="KW-0472">Membrane</keyword>
<proteinExistence type="predicted"/>
<gene>
    <name evidence="3" type="ORF">H8M03_02660</name>
</gene>
<dbReference type="GO" id="GO:0080120">
    <property type="term" value="P:CAAX-box protein maturation"/>
    <property type="evidence" value="ECO:0007669"/>
    <property type="project" value="UniProtKB-ARBA"/>
</dbReference>
<feature type="transmembrane region" description="Helical" evidence="1">
    <location>
        <begin position="146"/>
        <end position="168"/>
    </location>
</feature>
<keyword evidence="1" id="KW-0812">Transmembrane</keyword>
<feature type="transmembrane region" description="Helical" evidence="1">
    <location>
        <begin position="68"/>
        <end position="86"/>
    </location>
</feature>
<feature type="transmembrane region" description="Helical" evidence="1">
    <location>
        <begin position="35"/>
        <end position="56"/>
    </location>
</feature>
<accession>A0A7G9L3R8</accession>
<evidence type="ECO:0000313" key="4">
    <source>
        <dbReference type="Proteomes" id="UP000515861"/>
    </source>
</evidence>
<dbReference type="InterPro" id="IPR003675">
    <property type="entry name" value="Rce1/LyrA-like_dom"/>
</dbReference>
<evidence type="ECO:0000256" key="1">
    <source>
        <dbReference type="SAM" id="Phobius"/>
    </source>
</evidence>